<feature type="domain" description="SHSP" evidence="1">
    <location>
        <begin position="53"/>
        <end position="90"/>
    </location>
</feature>
<protein>
    <submittedName>
        <fullName evidence="2">Hsp20/alpha crystallin family protein</fullName>
    </submittedName>
</protein>
<dbReference type="EMBL" id="CP093442">
    <property type="protein sequence ID" value="UOF01448.1"/>
    <property type="molecule type" value="Genomic_DNA"/>
</dbReference>
<dbReference type="Proteomes" id="UP000830116">
    <property type="component" value="Chromosome"/>
</dbReference>
<reference evidence="2" key="1">
    <citation type="submission" date="2022-03" db="EMBL/GenBank/DDBJ databases">
        <title>Genome Identification and Characterization of new species Bdellovibrio reynosense LBG001 sp. nov. from a Mexico soil sample.</title>
        <authorList>
            <person name="Camilli A."/>
            <person name="Ajao Y."/>
            <person name="Guo X."/>
        </authorList>
    </citation>
    <scope>NUCLEOTIDE SEQUENCE</scope>
    <source>
        <strain evidence="2">LBG001</strain>
    </source>
</reference>
<dbReference type="Gene3D" id="2.60.40.790">
    <property type="match status" value="1"/>
</dbReference>
<dbReference type="InterPro" id="IPR008978">
    <property type="entry name" value="HSP20-like_chaperone"/>
</dbReference>
<dbReference type="Pfam" id="PF00011">
    <property type="entry name" value="HSP20"/>
    <property type="match status" value="1"/>
</dbReference>
<dbReference type="CDD" id="cd00298">
    <property type="entry name" value="ACD_sHsps_p23-like"/>
    <property type="match status" value="1"/>
</dbReference>
<proteinExistence type="predicted"/>
<evidence type="ECO:0000313" key="3">
    <source>
        <dbReference type="Proteomes" id="UP000830116"/>
    </source>
</evidence>
<evidence type="ECO:0000259" key="1">
    <source>
        <dbReference type="Pfam" id="PF00011"/>
    </source>
</evidence>
<organism evidence="2 3">
    <name type="scientific">Bdellovibrio reynosensis</name>
    <dbReference type="NCBI Taxonomy" id="2835041"/>
    <lineage>
        <taxon>Bacteria</taxon>
        <taxon>Pseudomonadati</taxon>
        <taxon>Bdellovibrionota</taxon>
        <taxon>Bdellovibrionia</taxon>
        <taxon>Bdellovibrionales</taxon>
        <taxon>Pseudobdellovibrionaceae</taxon>
        <taxon>Bdellovibrio</taxon>
    </lineage>
</organism>
<keyword evidence="3" id="KW-1185">Reference proteome</keyword>
<dbReference type="RefSeq" id="WP_243537888.1">
    <property type="nucleotide sequence ID" value="NZ_CP093442.1"/>
</dbReference>
<gene>
    <name evidence="2" type="ORF">MNR06_00585</name>
</gene>
<accession>A0ABY4C8Y4</accession>
<sequence length="93" mass="10439">MAAPLMDSPKQPHVGRPSQFEEYINEFEKDEGPAIKDEFMEPVIPVDLKHVKEGFLITVQLPEAVDSGHIKMNVEEGILTILLPKSEETQSHS</sequence>
<dbReference type="InterPro" id="IPR002068">
    <property type="entry name" value="A-crystallin/Hsp20_dom"/>
</dbReference>
<evidence type="ECO:0000313" key="2">
    <source>
        <dbReference type="EMBL" id="UOF01448.1"/>
    </source>
</evidence>
<name>A0ABY4C8Y4_9BACT</name>
<dbReference type="SUPFAM" id="SSF49764">
    <property type="entry name" value="HSP20-like chaperones"/>
    <property type="match status" value="1"/>
</dbReference>